<proteinExistence type="predicted"/>
<feature type="compositionally biased region" description="Polar residues" evidence="4">
    <location>
        <begin position="524"/>
        <end position="534"/>
    </location>
</feature>
<organism evidence="5">
    <name type="scientific">Tetraselmis sp. GSL018</name>
    <dbReference type="NCBI Taxonomy" id="582737"/>
    <lineage>
        <taxon>Eukaryota</taxon>
        <taxon>Viridiplantae</taxon>
        <taxon>Chlorophyta</taxon>
        <taxon>core chlorophytes</taxon>
        <taxon>Chlorodendrophyceae</taxon>
        <taxon>Chlorodendrales</taxon>
        <taxon>Chlorodendraceae</taxon>
        <taxon>Tetraselmis</taxon>
    </lineage>
</organism>
<sequence length="783" mass="82411">MKTESLHRTLCAAEYGSQTLAPPWQPLRQPCSFVRGVGSSASLVRRFSRAVELEGHKTPVNTLCWNSDGTLLLSGSDDCRVKIWDARSHKLRRAVETGHTASILGAKFLETTNSFNIATCGADKQVRVIDFSRNAVRPYHCHSGRVKCLAALSPNVFLSGADDGVVCQYDTRERSTCGSYFDHSRASCRNLLVEQRDEKIDSPRTSIGVSSLAVDPLRPHIFATGGPSSFVRLYDRRMLGPGAEMPQGAGSRPRWVCCYLGPRCAAGRPRQASIRHVATSLAFSFNGRRLFASFSGDRIYSFDTEEHALECMADPSVRGSKLQLRSRRLASHGFQEAPASVEPVMLDAGEPFLPNSPFDVQDDLLPQGAFPGRESAGAVRGGAVSGEGGAAASGTGHRHRQGRLMLFWGRRQDAAQRPPTGSPAGALPGGASNGDLPAGSAGEGVGQASSANGARRSGTEPPRKRQRTRTPEGAPGGAALSGMMPTPPPWPVGGGGGSQRRSPRGRSGDGAPAAPRPSGPSLMTRLQQSLFSNQAGTSPGTAGAGGGDGAAGRGPGPQHGPAAPWIPLHARTIGLSLGSGASPAPLQEGGLFNSIGSWRRRRRVRSSRRAGVVLEQDAGMELGSDTLQLCEGSSGALFLQSYAGHRHISSVKEISLLGARSEYVVSGSEDGNIFIWDAETGGIVCVLEGGGTSINSVAAHPYDPLLSSGSAEGAVQLWAPVAAEPSGNDNLEYIMRRNSQEMAEGEARREAPPALVSMLQAMGDMDGSQRLQAGGAAERCTMQ</sequence>
<dbReference type="GO" id="GO:0080008">
    <property type="term" value="C:Cul4-RING E3 ubiquitin ligase complex"/>
    <property type="evidence" value="ECO:0007669"/>
    <property type="project" value="TreeGrafter"/>
</dbReference>
<dbReference type="Gene3D" id="2.130.10.10">
    <property type="entry name" value="YVTN repeat-like/Quinoprotein amine dehydrogenase"/>
    <property type="match status" value="3"/>
</dbReference>
<dbReference type="InterPro" id="IPR036322">
    <property type="entry name" value="WD40_repeat_dom_sf"/>
</dbReference>
<feature type="region of interest" description="Disordered" evidence="4">
    <location>
        <begin position="367"/>
        <end position="399"/>
    </location>
</feature>
<evidence type="ECO:0000256" key="1">
    <source>
        <dbReference type="ARBA" id="ARBA00022574"/>
    </source>
</evidence>
<keyword evidence="1 3" id="KW-0853">WD repeat</keyword>
<dbReference type="GO" id="GO:0005737">
    <property type="term" value="C:cytoplasm"/>
    <property type="evidence" value="ECO:0007669"/>
    <property type="project" value="TreeGrafter"/>
</dbReference>
<evidence type="ECO:0000256" key="3">
    <source>
        <dbReference type="PROSITE-ProRule" id="PRU00221"/>
    </source>
</evidence>
<feature type="region of interest" description="Disordered" evidence="4">
    <location>
        <begin position="414"/>
        <end position="565"/>
    </location>
</feature>
<gene>
    <name evidence="5" type="primary">IQWD1</name>
    <name evidence="5" type="ORF">TSPGSL018_19910</name>
</gene>
<dbReference type="InterPro" id="IPR001680">
    <property type="entry name" value="WD40_rpt"/>
</dbReference>
<accession>A0A061QZ62</accession>
<feature type="compositionally biased region" description="Gly residues" evidence="4">
    <location>
        <begin position="542"/>
        <end position="557"/>
    </location>
</feature>
<feature type="repeat" description="WD" evidence="3">
    <location>
        <begin position="53"/>
        <end position="94"/>
    </location>
</feature>
<evidence type="ECO:0000256" key="4">
    <source>
        <dbReference type="SAM" id="MobiDB-lite"/>
    </source>
</evidence>
<name>A0A061QZ62_9CHLO</name>
<dbReference type="PANTHER" id="PTHR15574:SF40">
    <property type="entry name" value="WD AND TETRATRICOPEPTIDE REPEATS PROTEIN 1"/>
    <property type="match status" value="1"/>
</dbReference>
<dbReference type="InterPro" id="IPR019775">
    <property type="entry name" value="WD40_repeat_CS"/>
</dbReference>
<dbReference type="AlphaFoldDB" id="A0A061QZ62"/>
<keyword evidence="5" id="KW-0675">Receptor</keyword>
<evidence type="ECO:0000256" key="2">
    <source>
        <dbReference type="ARBA" id="ARBA00022737"/>
    </source>
</evidence>
<dbReference type="PANTHER" id="PTHR15574">
    <property type="entry name" value="WD REPEAT DOMAIN-CONTAINING FAMILY"/>
    <property type="match status" value="1"/>
</dbReference>
<dbReference type="InterPro" id="IPR045151">
    <property type="entry name" value="DCAF8"/>
</dbReference>
<keyword evidence="2" id="KW-0677">Repeat</keyword>
<dbReference type="PROSITE" id="PS50082">
    <property type="entry name" value="WD_REPEATS_2"/>
    <property type="match status" value="3"/>
</dbReference>
<dbReference type="Pfam" id="PF00400">
    <property type="entry name" value="WD40"/>
    <property type="match status" value="4"/>
</dbReference>
<feature type="repeat" description="WD" evidence="3">
    <location>
        <begin position="687"/>
        <end position="718"/>
    </location>
</feature>
<dbReference type="SMART" id="SM00320">
    <property type="entry name" value="WD40"/>
    <property type="match status" value="7"/>
</dbReference>
<dbReference type="SUPFAM" id="SSF50978">
    <property type="entry name" value="WD40 repeat-like"/>
    <property type="match status" value="1"/>
</dbReference>
<dbReference type="InterPro" id="IPR015943">
    <property type="entry name" value="WD40/YVTN_repeat-like_dom_sf"/>
</dbReference>
<evidence type="ECO:0000313" key="5">
    <source>
        <dbReference type="EMBL" id="JAC63730.1"/>
    </source>
</evidence>
<feature type="repeat" description="WD" evidence="3">
    <location>
        <begin position="644"/>
        <end position="686"/>
    </location>
</feature>
<feature type="compositionally biased region" description="Gly residues" evidence="4">
    <location>
        <begin position="379"/>
        <end position="391"/>
    </location>
</feature>
<protein>
    <submittedName>
        <fullName evidence="5">Nuclear receptor interaction protein</fullName>
    </submittedName>
</protein>
<dbReference type="PROSITE" id="PS50294">
    <property type="entry name" value="WD_REPEATS_REGION"/>
    <property type="match status" value="1"/>
</dbReference>
<dbReference type="GO" id="GO:0045717">
    <property type="term" value="P:negative regulation of fatty acid biosynthetic process"/>
    <property type="evidence" value="ECO:0007669"/>
    <property type="project" value="TreeGrafter"/>
</dbReference>
<dbReference type="EMBL" id="GBEZ01023139">
    <property type="protein sequence ID" value="JAC63730.1"/>
    <property type="molecule type" value="Transcribed_RNA"/>
</dbReference>
<reference evidence="5" key="1">
    <citation type="submission" date="2014-05" db="EMBL/GenBank/DDBJ databases">
        <title>The transcriptome of the halophilic microalga Tetraselmis sp. GSL018 isolated from the Great Salt Lake, Utah.</title>
        <authorList>
            <person name="Jinkerson R.E."/>
            <person name="D'Adamo S."/>
            <person name="Posewitz M.C."/>
        </authorList>
    </citation>
    <scope>NUCLEOTIDE SEQUENCE</scope>
    <source>
        <strain evidence="5">GSL018</strain>
    </source>
</reference>
<dbReference type="PROSITE" id="PS00678">
    <property type="entry name" value="WD_REPEATS_1"/>
    <property type="match status" value="2"/>
</dbReference>